<sequence>MIRTPEQLEALIPAAALRADDSWWPRPGPDPFRLVVGARTLPAEQWLRPRPHDAALVTWRRALLDEQGEAAFQALPGTTAAGRAVLDLVCGVTGDVSSSSMTGRHPLDLAGRLVAEDLCLVDLTGGRPRLTGASLAMPNRWLLADKLGRDMLAVHVPVPGYAGQLAAVVDRFLTGLREHRIMTRANWAITDDPRLFQPAADSRARQGDRIRTPAQAAVSLHVRVEYQTLRLLPEPARDSALFTIRTAHEPLSALADRPAVAGGLAATIAVMPPADLDYKGVLPYREAVLELLRGYAGQT</sequence>
<proteinExistence type="predicted"/>
<evidence type="ECO:0000313" key="2">
    <source>
        <dbReference type="Proteomes" id="UP001197247"/>
    </source>
</evidence>
<keyword evidence="2" id="KW-1185">Reference proteome</keyword>
<dbReference type="Proteomes" id="UP001197247">
    <property type="component" value="Unassembled WGS sequence"/>
</dbReference>
<comment type="caution">
    <text evidence="1">The sequence shown here is derived from an EMBL/GenBank/DDBJ whole genome shotgun (WGS) entry which is preliminary data.</text>
</comment>
<dbReference type="InterPro" id="IPR021848">
    <property type="entry name" value="HODM_asu-like"/>
</dbReference>
<reference evidence="1 2" key="1">
    <citation type="submission" date="2021-05" db="EMBL/GenBank/DDBJ databases">
        <title>Kineosporia and Streptomyces sp. nov. two new marine actinobacteria isolated from Coral.</title>
        <authorList>
            <person name="Buangrab K."/>
            <person name="Sutthacheep M."/>
            <person name="Yeemin T."/>
            <person name="Harunari E."/>
            <person name="Igarashi Y."/>
            <person name="Kanchanasin P."/>
            <person name="Tanasupawat S."/>
            <person name="Phongsopitanun W."/>
        </authorList>
    </citation>
    <scope>NUCLEOTIDE SEQUENCE [LARGE SCALE GENOMIC DNA]</scope>
    <source>
        <strain evidence="1 2">J2-2</strain>
    </source>
</reference>
<gene>
    <name evidence="1" type="ORF">KIH74_29980</name>
</gene>
<protein>
    <submittedName>
        <fullName evidence="1">DUF3445 domain-containing protein</fullName>
    </submittedName>
</protein>
<dbReference type="EMBL" id="JAHBAY010000016">
    <property type="protein sequence ID" value="MBT0773211.1"/>
    <property type="molecule type" value="Genomic_DNA"/>
</dbReference>
<name>A0ABS5TQ44_9ACTN</name>
<evidence type="ECO:0000313" key="1">
    <source>
        <dbReference type="EMBL" id="MBT0773211.1"/>
    </source>
</evidence>
<organism evidence="1 2">
    <name type="scientific">Kineosporia corallincola</name>
    <dbReference type="NCBI Taxonomy" id="2835133"/>
    <lineage>
        <taxon>Bacteria</taxon>
        <taxon>Bacillati</taxon>
        <taxon>Actinomycetota</taxon>
        <taxon>Actinomycetes</taxon>
        <taxon>Kineosporiales</taxon>
        <taxon>Kineosporiaceae</taxon>
        <taxon>Kineosporia</taxon>
    </lineage>
</organism>
<dbReference type="Pfam" id="PF11927">
    <property type="entry name" value="HODM_asu-like"/>
    <property type="match status" value="1"/>
</dbReference>
<dbReference type="RefSeq" id="WP_214159752.1">
    <property type="nucleotide sequence ID" value="NZ_JAHBAY010000016.1"/>
</dbReference>
<accession>A0ABS5TQ44</accession>